<sequence>MKYKNLGVIGGMGPKATSVFFEKIIENTDANKDQDHINMIILNHATLPDRTTAIFENTGEVFLEHIKEDIRLLEMAGVDNIAIPCNTAHYFYDDIKNMTDINIINMIEETAKDVYNKYGEKSKVGILGTKGTINSGIYEKACDKYNIKLLVPSESVQDQTMKIIYDNVKGGLTEDASKLESLIMDFIEEENCKCVIIACTELSSINLSAEVKKYCIDAMEILINRSIELSGKNLKK</sequence>
<dbReference type="InterPro" id="IPR004380">
    <property type="entry name" value="Asp_race"/>
</dbReference>
<accession>A0ABS6G157</accession>
<keyword evidence="1" id="KW-0413">Isomerase</keyword>
<comment type="caution">
    <text evidence="1">The sequence shown here is derived from an EMBL/GenBank/DDBJ whole genome shotgun (WGS) entry which is preliminary data.</text>
</comment>
<dbReference type="PROSITE" id="PS00923">
    <property type="entry name" value="ASP_GLU_RACEMASE_1"/>
    <property type="match status" value="1"/>
</dbReference>
<dbReference type="PANTHER" id="PTHR21198">
    <property type="entry name" value="GLUTAMATE RACEMASE"/>
    <property type="match status" value="1"/>
</dbReference>
<gene>
    <name evidence="1" type="ORF">KQI88_06760</name>
</gene>
<organism evidence="1 2">
    <name type="scientific">Alkaliphilus flagellatus</name>
    <dbReference type="NCBI Taxonomy" id="2841507"/>
    <lineage>
        <taxon>Bacteria</taxon>
        <taxon>Bacillati</taxon>
        <taxon>Bacillota</taxon>
        <taxon>Clostridia</taxon>
        <taxon>Peptostreptococcales</taxon>
        <taxon>Natronincolaceae</taxon>
        <taxon>Alkaliphilus</taxon>
    </lineage>
</organism>
<dbReference type="GO" id="GO:0016853">
    <property type="term" value="F:isomerase activity"/>
    <property type="evidence" value="ECO:0007669"/>
    <property type="project" value="UniProtKB-KW"/>
</dbReference>
<dbReference type="PANTHER" id="PTHR21198:SF7">
    <property type="entry name" value="ASPARTATE-GLUTAMATE RACEMASE FAMILY"/>
    <property type="match status" value="1"/>
</dbReference>
<dbReference type="EC" id="5.1.1.-" evidence="1"/>
<evidence type="ECO:0000313" key="2">
    <source>
        <dbReference type="Proteomes" id="UP000779508"/>
    </source>
</evidence>
<name>A0ABS6G157_9FIRM</name>
<dbReference type="EMBL" id="JAHLQK010000002">
    <property type="protein sequence ID" value="MBU5676113.1"/>
    <property type="molecule type" value="Genomic_DNA"/>
</dbReference>
<protein>
    <submittedName>
        <fullName evidence="1">Amino acid racemase</fullName>
        <ecNumber evidence="1">5.1.1.-</ecNumber>
    </submittedName>
</protein>
<dbReference type="InterPro" id="IPR018187">
    <property type="entry name" value="Asp/Glu_racemase_AS_1"/>
</dbReference>
<keyword evidence="2" id="KW-1185">Reference proteome</keyword>
<dbReference type="InterPro" id="IPR015942">
    <property type="entry name" value="Asp/Glu/hydantoin_racemase"/>
</dbReference>
<evidence type="ECO:0000313" key="1">
    <source>
        <dbReference type="EMBL" id="MBU5676113.1"/>
    </source>
</evidence>
<proteinExistence type="predicted"/>
<dbReference type="NCBIfam" id="TIGR00035">
    <property type="entry name" value="asp_race"/>
    <property type="match status" value="1"/>
</dbReference>
<dbReference type="RefSeq" id="WP_216415591.1">
    <property type="nucleotide sequence ID" value="NZ_JAHLQK010000002.1"/>
</dbReference>
<dbReference type="Proteomes" id="UP000779508">
    <property type="component" value="Unassembled WGS sequence"/>
</dbReference>
<dbReference type="Pfam" id="PF01177">
    <property type="entry name" value="Asp_Glu_race"/>
    <property type="match status" value="1"/>
</dbReference>
<reference evidence="1 2" key="1">
    <citation type="submission" date="2021-06" db="EMBL/GenBank/DDBJ databases">
        <authorList>
            <person name="Sun Q."/>
            <person name="Li D."/>
        </authorList>
    </citation>
    <scope>NUCLEOTIDE SEQUENCE [LARGE SCALE GENOMIC DNA]</scope>
    <source>
        <strain evidence="1 2">MSJ-5</strain>
    </source>
</reference>